<dbReference type="Proteomes" id="UP001443914">
    <property type="component" value="Unassembled WGS sequence"/>
</dbReference>
<feature type="domain" description="Intermembrane lipid transfer protein VPS13-like C-terminal" evidence="6">
    <location>
        <begin position="3297"/>
        <end position="3365"/>
    </location>
</feature>
<dbReference type="InterPro" id="IPR056748">
    <property type="entry name" value="VPS13-like_C"/>
</dbReference>
<protein>
    <recommendedName>
        <fullName evidence="9">Vacuolar protein sorting-associated protein</fullName>
    </recommendedName>
</protein>
<dbReference type="Pfam" id="PF25036">
    <property type="entry name" value="VPS13_VAB"/>
    <property type="match status" value="2"/>
</dbReference>
<dbReference type="GO" id="GO:0006623">
    <property type="term" value="P:protein targeting to vacuole"/>
    <property type="evidence" value="ECO:0007669"/>
    <property type="project" value="TreeGrafter"/>
</dbReference>
<comment type="caution">
    <text evidence="7">The sequence shown here is derived from an EMBL/GenBank/DDBJ whole genome shotgun (WGS) entry which is preliminary data.</text>
</comment>
<dbReference type="Pfam" id="PF12624">
    <property type="entry name" value="VPS13_N"/>
    <property type="match status" value="1"/>
</dbReference>
<evidence type="ECO:0000256" key="2">
    <source>
        <dbReference type="ARBA" id="ARBA00022448"/>
    </source>
</evidence>
<dbReference type="GO" id="GO:0006869">
    <property type="term" value="P:lipid transport"/>
    <property type="evidence" value="ECO:0007669"/>
    <property type="project" value="UniProtKB-KW"/>
</dbReference>
<gene>
    <name evidence="7" type="ORF">RND81_01G163800</name>
</gene>
<evidence type="ECO:0000313" key="8">
    <source>
        <dbReference type="Proteomes" id="UP001443914"/>
    </source>
</evidence>
<dbReference type="GO" id="GO:0045053">
    <property type="term" value="P:protein retention in Golgi apparatus"/>
    <property type="evidence" value="ECO:0007669"/>
    <property type="project" value="TreeGrafter"/>
</dbReference>
<evidence type="ECO:0008006" key="9">
    <source>
        <dbReference type="Google" id="ProtNLM"/>
    </source>
</evidence>
<evidence type="ECO:0000259" key="4">
    <source>
        <dbReference type="Pfam" id="PF12624"/>
    </source>
</evidence>
<proteinExistence type="inferred from homology"/>
<evidence type="ECO:0000259" key="6">
    <source>
        <dbReference type="Pfam" id="PF25037"/>
    </source>
</evidence>
<organism evidence="7 8">
    <name type="scientific">Saponaria officinalis</name>
    <name type="common">Common soapwort</name>
    <name type="synonym">Lychnis saponaria</name>
    <dbReference type="NCBI Taxonomy" id="3572"/>
    <lineage>
        <taxon>Eukaryota</taxon>
        <taxon>Viridiplantae</taxon>
        <taxon>Streptophyta</taxon>
        <taxon>Embryophyta</taxon>
        <taxon>Tracheophyta</taxon>
        <taxon>Spermatophyta</taxon>
        <taxon>Magnoliopsida</taxon>
        <taxon>eudicotyledons</taxon>
        <taxon>Gunneridae</taxon>
        <taxon>Pentapetalae</taxon>
        <taxon>Caryophyllales</taxon>
        <taxon>Caryophyllaceae</taxon>
        <taxon>Caryophylleae</taxon>
        <taxon>Saponaria</taxon>
    </lineage>
</organism>
<dbReference type="Pfam" id="PF25037">
    <property type="entry name" value="VPS13_C"/>
    <property type="match status" value="1"/>
</dbReference>
<evidence type="ECO:0000259" key="5">
    <source>
        <dbReference type="Pfam" id="PF25036"/>
    </source>
</evidence>
<keyword evidence="8" id="KW-1185">Reference proteome</keyword>
<dbReference type="EMBL" id="JBDFQZ010000001">
    <property type="protein sequence ID" value="KAK9757451.1"/>
    <property type="molecule type" value="Genomic_DNA"/>
</dbReference>
<evidence type="ECO:0000256" key="1">
    <source>
        <dbReference type="ARBA" id="ARBA00006545"/>
    </source>
</evidence>
<evidence type="ECO:0000313" key="7">
    <source>
        <dbReference type="EMBL" id="KAK9757451.1"/>
    </source>
</evidence>
<keyword evidence="2" id="KW-0813">Transport</keyword>
<feature type="domain" description="Chorein N-terminal" evidence="4">
    <location>
        <begin position="1"/>
        <end position="625"/>
    </location>
</feature>
<dbReference type="InterPro" id="IPR026854">
    <property type="entry name" value="VPS13_N"/>
</dbReference>
<comment type="similarity">
    <text evidence="1">Belongs to the VPS13 family.</text>
</comment>
<dbReference type="PANTHER" id="PTHR16166:SF143">
    <property type="entry name" value="PROTEIN SORTING-ASSOCIATED PROTEIN, PUTATIVE (DUF1162)-RELATED"/>
    <property type="match status" value="1"/>
</dbReference>
<sequence>MFEGLVRQLLLGYLGRYIKDFQKEQLKITFWNEEVLLENVELILEAFDYLQLPVALKRGRIGRLSIRIPWKKLGWDPIIILLEDVFFSAGPRDDNEWSADAVERRELAAKKAKLAAAELAKLSRRVSDNQAGQSLISHVTGRILDSIQVTMRNVHILYSETQPYAMLFGLKFSSLMISKQSLFGPSTSKVKGGQVTKFVEISGLGIYCNTYQESSDVMGSNGDETSQSWVVVQNGVDNFDYMVVPFDVSVLVTKTGKVEHDAPQYSVTAELTKLAMTINPNQLRHVLKFSDYISTSQLREKYGRFRPSGGPLTRKGNGWQKLWWCYAQESVLFEVRKRLKKTSWRYLGQRLDCRRKYVNLYKVKLNFLRTDQSVDQDVLSELESMEKDSDIDDILQFRFIAEKELEDSLHPVSSEIVEFGSATSEKLVNDEATSGRARGWLNWLSRGVLGAGGTDDSSQFSGVVSDEVIKDICEATKFQPVHSDDAAANSTTFLFAMDFDIAQMSILLKTGNWGHEIAELNCSAVKLKCNVWEESTSITAKVECAEIVNCFKQMAILKIKEGFREENVMMSDKPSANIEIDLSTKSEVTDLVLKITVQPAEIYFDLEFLFHLMEFYTVMESHKSLQERVLMSLNGIIDDRSRLLCKTECLLSGKQRIIWAVTFVDVSVHFPWVNTDLENCSMVMQTSCLRLSCNLDMATSASEKRNPSHIMSNLLNMDDAGDILSSLQFSDLFDQYEASMTDFQITLILPNAPLGLSVVEKFSTSVALSFCLLPDEMTLKQLEASLFISSVQVHFSISIISHLVSLAKYMGRSYDDYEPKRKSEVNLPLASNYPSMPWCFSVALHFEMFKLDINLEDEGDNSCILLINLQQLNLNFAHSGAQDCQISLGALKISSCRQTSDDMSIILCTSRMTGDRDVVYARSSVNGDCKYEQNKTLEGCFDLHYAGQTNEQNIHHMCTVHLRDTEFHCHPSIVRLLIRFSEELMVYKSNGADDKSFSQMELKQRDVPSDTFQRSGLPNLCENGLTKWATLSLDQFPFTRIHNSSRLRSAQSSIIPEGGCSDITDKNYRTPSSAEVLKTPVQNALDDDDLMLLGRCVDPNFCKIDLDIANVNLHLHDSSCTVGSITLPAGKASFLGNGDSFDVLCSLKELSLFSAKWTYSLHEFLWGPSLPDQSPVLNIRASKGRAYQSNSDLEISFGVQHVCCVLPPDYLAVLIGYFSLFDGSSGDSKHSCNTTYNDMHGSIVYKFEILESIIISPVKCNSQQFLKLDLQLLCGSFIVNDFLDEAFAGILSEFPISVDKVADKADSLNLFGRHMCLSLLVFNDFSSSTSSFDQETGYESHQLIQSSSIDMWLRFQAEQQTSSPGPVSPLCIMIKIASCELTAEDSYCLPGFEAVSEVVDEYSLVELKSRCFTGDIPVFLELVKSLSAEATTIPNDSSNAMTEIRCSVNHMSIGFVCLKGAPSSQAMVARVEAEFKLSATLENDVNLNVNAQFSSLILSSAYKSTCLAKFLSESSSSSVLDIYVKITKKNEIKFLVTLPSLEIWLHMLDWVALVDHINSSIVQLPRDSVIEPTSISVQTSLHGQPIATTSRSDMSAPNDIDITFKSENLNVSCHIPIWISEEPIPQSDDPSVRGALDTKDLDSISGGKDCKFVTVSLHSRSSELYTDGNNLNVKINFEKATGSVGICESGEVQSWPFFHLHQLAAEIQLCDLGKVCMGANVDIGCQAFDVRLSHQVFYFCNGIEFAAAEPDTSEVSFGNIDLNIHIKKLSLLLTDGRWSFNGPLIELLMKNLRLESSVTQNSLKFVAEGDLLVNYNNILKVLWEPFVEPWSFKVFGIRKWDKSSLLDCGIVTDAQLESTTVLNMNVTKSFCEVVLRALEMIKEARGLMQINKVPRSQRFQNYQFVENFCGRRFASYTVQNKTSLPVVFQVYQGLGNAENIDTSSVAYENTVPPGSSLPIYIDGMLEEQAFNSITASSEGFSKKSSNKAGHYFMTIQFEGTYDKSEPISMDLVGLTYFEVNFSRDNKGSDADSGLLVPVVFDVSLQQYSKLIQLYSTVIFHNSTSTPLELRFDIPFSMSSKIVDPILPGEDFPLPLHLAEAGHVRWRPLGNNYLWSEVHNLSKILSSETRSGFLRSLVCYPSHPSSYVFRCCLSVHDTILPLSGRLKRSWSHVKDSVMQAVEAGHQLRNNKSKTRFIHHVALITPFTVKNYLPQAVSVTIEGGGVTHSASLTEEEVSFFHVDSSHDLSVTFHVAGFRPQGVKFPRAEAFTATAKPSGTVLSLTETMTFTADLRDGPVYITMEKTMDTLSGARELCISVPFLLYNCTGFALSISRPDHELKGNYCILPTCYNSAEQGVVFSQKDGLHLITSEVKPNYTVSESYLCKNHIIPSTKIGSPPLGMFITQSSASKGDCIGRHQSVNPVDMLPSALSSLDSRLDSSLQSDSEVSTGFSSENRKAQPFMYSPDPSAAASEIMVRVSRCHSECSADNLSTSAWSSPFFLISPSGSTTVLVPQPSSNSSAAVLSVTSHLLDAPLTGRTRAITFQPRFVISNACVKALCYKQKGTDLVYRLGAGQHSHLQWIDTMRELLIAVRFDEPGWQWSGSFLPDHVGDTQVKMRNYVSGALNIIRIEVQNADVIEDEKIIGDTVRKSGTIFILLSDDDTGFIPYRIDNFSKETLRIYQQKCETLETIVHPYSSCPYAWDEPFYPHRLVVEVPGERIIGSFTLDDIKEYAPVRLSSTSVSSEKQERTLLSSVHAEGAMKVLSIIDSSRHAFGEVKSSSSVLFGKKTEPKERKDNVFRYKDKISIRMSCIGVSVMDSSPQELLYVSAKDIKVDCLQDMEQQRFSLQVSSLQIDNQLRGTPYPVVLSFEEDYKSNLVSHVRVKDGGTTPKIDSLMPNDSCSSSDPVIYLAASKWRNKNMILVSFEHISLRFKDLQLALDLELLLKLVDLFKSNPLLNPEIATSVSRMDYLHSSGVVDISHAIPPSNSDFVEANGDRWSSKVDYCPPDRCSSHTSLPDIVPVGAPWQKISVLARRQNKIYMEAFYVSSFKVTLSFSSNPWMLKHGGLSSADSFIHRGIMAFADVEGAQICLKELTITHHMASWESIQEILSKHYTRRFLQEMYKVFGSAGVIGNPMGFARSIGLGFKDFLSVPAKGVLQSPSGLISGMAKGTSSLLSNTMYAISDTATQFSKAAHKGVLAFTFDDHDSTNPEKQRAVAYSHSKGVINELLEGLTGLLQSPIRGAEKHGLPGVLSGFALGVTGLVAKPAASMLEATGKTAQSIRNRSRVHRMRTHNLRVRLPRSLSPELPLRPYSWEEAIGTAVLSEVEDGSKYRDEVLVMCKSLKDVGKFVILTEKLIIVVKCSSLIDLDRPNFRGIVAEPEWTVVVEIALESVIHVDVDEAIVHIVGSSSETPIGQGQHHSRRTGVRMKRWRETPTPLPLFQTSLELSDGEEADYFMRVLLSTIEEGKERGWGNVHLLHQSNLK</sequence>
<accession>A0AAW1NF30</accession>
<feature type="domain" description="Vacuolar protein sorting-associated protein 13 VPS13 adaptor binding" evidence="5">
    <location>
        <begin position="2447"/>
        <end position="2705"/>
    </location>
</feature>
<dbReference type="InterPro" id="IPR026847">
    <property type="entry name" value="VPS13"/>
</dbReference>
<name>A0AAW1NF30_SAPOF</name>
<feature type="domain" description="Vacuolar protein sorting-associated protein 13 VPS13 adaptor binding" evidence="5">
    <location>
        <begin position="2033"/>
        <end position="2333"/>
    </location>
</feature>
<dbReference type="InterPro" id="IPR009543">
    <property type="entry name" value="VPS13_VAB"/>
</dbReference>
<keyword evidence="3" id="KW-0445">Lipid transport</keyword>
<dbReference type="PANTHER" id="PTHR16166">
    <property type="entry name" value="VACUOLAR PROTEIN SORTING-ASSOCIATED PROTEIN VPS13"/>
    <property type="match status" value="1"/>
</dbReference>
<evidence type="ECO:0000256" key="3">
    <source>
        <dbReference type="ARBA" id="ARBA00023055"/>
    </source>
</evidence>
<reference evidence="7" key="1">
    <citation type="submission" date="2024-03" db="EMBL/GenBank/DDBJ databases">
        <title>WGS assembly of Saponaria officinalis var. Norfolk2.</title>
        <authorList>
            <person name="Jenkins J."/>
            <person name="Shu S."/>
            <person name="Grimwood J."/>
            <person name="Barry K."/>
            <person name="Goodstein D."/>
            <person name="Schmutz J."/>
            <person name="Leebens-Mack J."/>
            <person name="Osbourn A."/>
        </authorList>
    </citation>
    <scope>NUCLEOTIDE SEQUENCE [LARGE SCALE GENOMIC DNA]</scope>
    <source>
        <strain evidence="7">JIC</strain>
    </source>
</reference>